<keyword evidence="6 7" id="KW-0472">Membrane</keyword>
<keyword evidence="4 7" id="KW-0812">Transmembrane</keyword>
<evidence type="ECO:0000256" key="6">
    <source>
        <dbReference type="ARBA" id="ARBA00023136"/>
    </source>
</evidence>
<evidence type="ECO:0000256" key="7">
    <source>
        <dbReference type="SAM" id="Phobius"/>
    </source>
</evidence>
<dbReference type="SUPFAM" id="SSF103473">
    <property type="entry name" value="MFS general substrate transporter"/>
    <property type="match status" value="1"/>
</dbReference>
<dbReference type="EMBL" id="CYZR01000001">
    <property type="protein sequence ID" value="CUN40172.1"/>
    <property type="molecule type" value="Genomic_DNA"/>
</dbReference>
<accession>A0ABP2AP94</accession>
<protein>
    <submittedName>
        <fullName evidence="9">Multidrug resistance protein B</fullName>
    </submittedName>
</protein>
<evidence type="ECO:0000256" key="2">
    <source>
        <dbReference type="ARBA" id="ARBA00022448"/>
    </source>
</evidence>
<evidence type="ECO:0000256" key="1">
    <source>
        <dbReference type="ARBA" id="ARBA00004651"/>
    </source>
</evidence>
<feature type="transmembrane region" description="Helical" evidence="7">
    <location>
        <begin position="234"/>
        <end position="250"/>
    </location>
</feature>
<dbReference type="InterPro" id="IPR020846">
    <property type="entry name" value="MFS_dom"/>
</dbReference>
<dbReference type="Proteomes" id="UP000095488">
    <property type="component" value="Unassembled WGS sequence"/>
</dbReference>
<name>A0ABP2AP94_SARVE</name>
<dbReference type="Gene3D" id="1.20.1720.10">
    <property type="entry name" value="Multidrug resistance protein D"/>
    <property type="match status" value="1"/>
</dbReference>
<feature type="transmembrane region" description="Helical" evidence="7">
    <location>
        <begin position="360"/>
        <end position="382"/>
    </location>
</feature>
<feature type="transmembrane region" description="Helical" evidence="7">
    <location>
        <begin position="403"/>
        <end position="424"/>
    </location>
</feature>
<evidence type="ECO:0000259" key="8">
    <source>
        <dbReference type="PROSITE" id="PS50850"/>
    </source>
</evidence>
<keyword evidence="2" id="KW-0813">Transport</keyword>
<evidence type="ECO:0000313" key="10">
    <source>
        <dbReference type="Proteomes" id="UP000095488"/>
    </source>
</evidence>
<dbReference type="NCBIfam" id="TIGR00711">
    <property type="entry name" value="efflux_EmrB"/>
    <property type="match status" value="1"/>
</dbReference>
<proteinExistence type="predicted"/>
<feature type="domain" description="Major facilitator superfamily (MFS) profile" evidence="8">
    <location>
        <begin position="17"/>
        <end position="466"/>
    </location>
</feature>
<dbReference type="PROSITE" id="PS50850">
    <property type="entry name" value="MFS"/>
    <property type="match status" value="1"/>
</dbReference>
<feature type="transmembrane region" description="Helical" evidence="7">
    <location>
        <begin position="301"/>
        <end position="323"/>
    </location>
</feature>
<feature type="transmembrane region" description="Helical" evidence="7">
    <location>
        <begin position="444"/>
        <end position="462"/>
    </location>
</feature>
<keyword evidence="5 7" id="KW-1133">Transmembrane helix</keyword>
<feature type="transmembrane region" description="Helical" evidence="7">
    <location>
        <begin position="270"/>
        <end position="295"/>
    </location>
</feature>
<dbReference type="Gene3D" id="1.20.1250.20">
    <property type="entry name" value="MFS general substrate transporter like domains"/>
    <property type="match status" value="1"/>
</dbReference>
<dbReference type="InterPro" id="IPR036259">
    <property type="entry name" value="MFS_trans_sf"/>
</dbReference>
<feature type="transmembrane region" description="Helical" evidence="7">
    <location>
        <begin position="335"/>
        <end position="354"/>
    </location>
</feature>
<feature type="transmembrane region" description="Helical" evidence="7">
    <location>
        <begin position="172"/>
        <end position="191"/>
    </location>
</feature>
<feature type="transmembrane region" description="Helical" evidence="7">
    <location>
        <begin position="108"/>
        <end position="132"/>
    </location>
</feature>
<feature type="transmembrane region" description="Helical" evidence="7">
    <location>
        <begin position="144"/>
        <end position="166"/>
    </location>
</feature>
<keyword evidence="3" id="KW-1003">Cell membrane</keyword>
<reference evidence="9 10" key="1">
    <citation type="submission" date="2015-09" db="EMBL/GenBank/DDBJ databases">
        <authorList>
            <consortium name="Pathogen Informatics"/>
            <person name="Wu L."/>
            <person name="Ma J."/>
        </authorList>
    </citation>
    <scope>NUCLEOTIDE SEQUENCE [LARGE SCALE GENOMIC DNA]</scope>
    <source>
        <strain evidence="9 10">2789STDY5834858</strain>
    </source>
</reference>
<sequence length="471" mass="51154">MEGNSMSIQLKRNRWVVISILLLGSIIAFLNETALTTALATIMRDLHISADKGQWLTTSFMLVSGIMIPMTAFLIDRFSTRQLFFIAMGCFTIGTIIGAFSINFNMLLLARVIQAIGAGIMMPLTQVVLLYVFEPEERGSAMGILGIVISFAPAIGPTLAGWIVAHYAWRDIFFLSLPIAILDLILAIFILENVKGAQKAKLDIISAITSAIGFGGLLYGFGNIGTYSITNMQVYVPLLIGAIALIYFTIKQLKAEVPFLNLSVLKNKTFTLTTIIVLIVFIGFIASETILPLYIQEARGYSAFDSGLTLMPGAIIIAIMSPITGKLFDKYGGRGLTLIGLICTTVGTFALATLTSTTPLYFVTIMYTLRLFGIGMFMMPLTTMSLNVLKKSMYSHGAAVSNTLRQIISSIGTAVLVAVMTFSASHSGIKNPINATIHGMNTSFFIAGIFTLIALIIAFFVVKKNYTIEHD</sequence>
<gene>
    <name evidence="9" type="primary">emrB</name>
    <name evidence="9" type="ORF">ERS852473_00008</name>
</gene>
<dbReference type="PRINTS" id="PR01036">
    <property type="entry name" value="TCRTETB"/>
</dbReference>
<dbReference type="CDD" id="cd17503">
    <property type="entry name" value="MFS_LmrB_MDR_like"/>
    <property type="match status" value="1"/>
</dbReference>
<comment type="caution">
    <text evidence="9">The sequence shown here is derived from an EMBL/GenBank/DDBJ whole genome shotgun (WGS) entry which is preliminary data.</text>
</comment>
<evidence type="ECO:0000256" key="3">
    <source>
        <dbReference type="ARBA" id="ARBA00022475"/>
    </source>
</evidence>
<dbReference type="PANTHER" id="PTHR42718">
    <property type="entry name" value="MAJOR FACILITATOR SUPERFAMILY MULTIDRUG TRANSPORTER MFSC"/>
    <property type="match status" value="1"/>
</dbReference>
<feature type="transmembrane region" description="Helical" evidence="7">
    <location>
        <begin position="55"/>
        <end position="75"/>
    </location>
</feature>
<dbReference type="InterPro" id="IPR011701">
    <property type="entry name" value="MFS"/>
</dbReference>
<evidence type="ECO:0000313" key="9">
    <source>
        <dbReference type="EMBL" id="CUN40172.1"/>
    </source>
</evidence>
<dbReference type="Pfam" id="PF07690">
    <property type="entry name" value="MFS_1"/>
    <property type="match status" value="1"/>
</dbReference>
<evidence type="ECO:0000256" key="4">
    <source>
        <dbReference type="ARBA" id="ARBA00022692"/>
    </source>
</evidence>
<evidence type="ECO:0000256" key="5">
    <source>
        <dbReference type="ARBA" id="ARBA00022989"/>
    </source>
</evidence>
<feature type="transmembrane region" description="Helical" evidence="7">
    <location>
        <begin position="15"/>
        <end position="43"/>
    </location>
</feature>
<comment type="subcellular location">
    <subcellularLocation>
        <location evidence="1">Cell membrane</location>
        <topology evidence="1">Multi-pass membrane protein</topology>
    </subcellularLocation>
</comment>
<keyword evidence="10" id="KW-1185">Reference proteome</keyword>
<dbReference type="RefSeq" id="WP_148524059.1">
    <property type="nucleotide sequence ID" value="NZ_BCMV01000054.1"/>
</dbReference>
<dbReference type="PANTHER" id="PTHR42718:SF24">
    <property type="entry name" value="MAJOR FACILITATOR SUPERFAMILY (MFS) PROFILE DOMAIN-CONTAINING PROTEIN"/>
    <property type="match status" value="1"/>
</dbReference>
<dbReference type="InterPro" id="IPR004638">
    <property type="entry name" value="EmrB-like"/>
</dbReference>
<feature type="transmembrane region" description="Helical" evidence="7">
    <location>
        <begin position="82"/>
        <end position="102"/>
    </location>
</feature>
<organism evidence="9 10">
    <name type="scientific">Sarcina ventriculi</name>
    <name type="common">Clostridium ventriculi</name>
    <dbReference type="NCBI Taxonomy" id="1267"/>
    <lineage>
        <taxon>Bacteria</taxon>
        <taxon>Bacillati</taxon>
        <taxon>Bacillota</taxon>
        <taxon>Clostridia</taxon>
        <taxon>Eubacteriales</taxon>
        <taxon>Clostridiaceae</taxon>
        <taxon>Sarcina</taxon>
    </lineage>
</organism>
<feature type="transmembrane region" description="Helical" evidence="7">
    <location>
        <begin position="203"/>
        <end position="222"/>
    </location>
</feature>